<feature type="domain" description="HTH cro/C1-type" evidence="2">
    <location>
        <begin position="9"/>
        <end position="63"/>
    </location>
</feature>
<comment type="caution">
    <text evidence="3">The sequence shown here is derived from an EMBL/GenBank/DDBJ whole genome shotgun (WGS) entry which is preliminary data.</text>
</comment>
<dbReference type="SMART" id="SM00530">
    <property type="entry name" value="HTH_XRE"/>
    <property type="match status" value="1"/>
</dbReference>
<dbReference type="SUPFAM" id="SSF47413">
    <property type="entry name" value="lambda repressor-like DNA-binding domains"/>
    <property type="match status" value="1"/>
</dbReference>
<dbReference type="PANTHER" id="PTHR46797:SF1">
    <property type="entry name" value="METHYLPHOSPHONATE SYNTHASE"/>
    <property type="match status" value="1"/>
</dbReference>
<name>A0ABS7Q9A8_9ACTN</name>
<dbReference type="PROSITE" id="PS50943">
    <property type="entry name" value="HTH_CROC1"/>
    <property type="match status" value="1"/>
</dbReference>
<dbReference type="PANTHER" id="PTHR46797">
    <property type="entry name" value="HTH-TYPE TRANSCRIPTIONAL REGULATOR"/>
    <property type="match status" value="1"/>
</dbReference>
<dbReference type="InterPro" id="IPR010982">
    <property type="entry name" value="Lambda_DNA-bd_dom_sf"/>
</dbReference>
<dbReference type="InterPro" id="IPR001387">
    <property type="entry name" value="Cro/C1-type_HTH"/>
</dbReference>
<dbReference type="Pfam" id="PF13560">
    <property type="entry name" value="HTH_31"/>
    <property type="match status" value="1"/>
</dbReference>
<accession>A0ABS7Q9A8</accession>
<evidence type="ECO:0000256" key="1">
    <source>
        <dbReference type="ARBA" id="ARBA00023125"/>
    </source>
</evidence>
<keyword evidence="4" id="KW-1185">Reference proteome</keyword>
<evidence type="ECO:0000313" key="3">
    <source>
        <dbReference type="EMBL" id="MBY8879744.1"/>
    </source>
</evidence>
<keyword evidence="1" id="KW-0238">DNA-binding</keyword>
<dbReference type="Gene3D" id="1.10.260.40">
    <property type="entry name" value="lambda repressor-like DNA-binding domains"/>
    <property type="match status" value="1"/>
</dbReference>
<organism evidence="3 4">
    <name type="scientific">Actinacidiphila acidipaludis</name>
    <dbReference type="NCBI Taxonomy" id="2873382"/>
    <lineage>
        <taxon>Bacteria</taxon>
        <taxon>Bacillati</taxon>
        <taxon>Actinomycetota</taxon>
        <taxon>Actinomycetes</taxon>
        <taxon>Kitasatosporales</taxon>
        <taxon>Streptomycetaceae</taxon>
        <taxon>Actinacidiphila</taxon>
    </lineage>
</organism>
<gene>
    <name evidence="3" type="ORF">K7862_19175</name>
</gene>
<proteinExistence type="predicted"/>
<dbReference type="InterPro" id="IPR050807">
    <property type="entry name" value="TransReg_Diox_bact_type"/>
</dbReference>
<evidence type="ECO:0000313" key="4">
    <source>
        <dbReference type="Proteomes" id="UP000778578"/>
    </source>
</evidence>
<dbReference type="RefSeq" id="WP_222964071.1">
    <property type="nucleotide sequence ID" value="NZ_JAINZZ010000023.1"/>
</dbReference>
<protein>
    <submittedName>
        <fullName evidence="3">Helix-turn-helix domain-containing protein</fullName>
    </submittedName>
</protein>
<dbReference type="EMBL" id="JAINZZ010000023">
    <property type="protein sequence ID" value="MBY8879744.1"/>
    <property type="molecule type" value="Genomic_DNA"/>
</dbReference>
<sequence length="71" mass="7235">MPAFSGSRLRAARRAAGLSADALAETVARSASVVWSYEEGRARPPVDVAAGLAAAVGVTLDELLDDPLVVA</sequence>
<evidence type="ECO:0000259" key="2">
    <source>
        <dbReference type="PROSITE" id="PS50943"/>
    </source>
</evidence>
<reference evidence="3 4" key="1">
    <citation type="submission" date="2021-08" db="EMBL/GenBank/DDBJ databases">
        <title>WGS of actinomycetes from Thailand.</title>
        <authorList>
            <person name="Thawai C."/>
        </authorList>
    </citation>
    <scope>NUCLEOTIDE SEQUENCE [LARGE SCALE GENOMIC DNA]</scope>
    <source>
        <strain evidence="3 4">PLK6-54</strain>
    </source>
</reference>
<dbReference type="Proteomes" id="UP000778578">
    <property type="component" value="Unassembled WGS sequence"/>
</dbReference>